<dbReference type="InterPro" id="IPR049704">
    <property type="entry name" value="Aminotrans_3_PPA_site"/>
</dbReference>
<gene>
    <name evidence="5" type="ORF">V5J35_001034</name>
</gene>
<comment type="caution">
    <text evidence="5">The sequence shown here is derived from an EMBL/GenBank/DDBJ whole genome shotgun (WGS) entry which is preliminary data.</text>
</comment>
<dbReference type="EMBL" id="JBEWTB010000002">
    <property type="protein sequence ID" value="MET4755842.1"/>
    <property type="molecule type" value="Genomic_DNA"/>
</dbReference>
<organism evidence="5 6">
    <name type="scientific">Endozoicomonas lisbonensis</name>
    <dbReference type="NCBI Taxonomy" id="3120522"/>
    <lineage>
        <taxon>Bacteria</taxon>
        <taxon>Pseudomonadati</taxon>
        <taxon>Pseudomonadota</taxon>
        <taxon>Gammaproteobacteria</taxon>
        <taxon>Oceanospirillales</taxon>
        <taxon>Endozoicomonadaceae</taxon>
        <taxon>Endozoicomonas</taxon>
    </lineage>
</organism>
<dbReference type="Gene3D" id="3.90.1150.10">
    <property type="entry name" value="Aspartate Aminotransferase, domain 1"/>
    <property type="match status" value="1"/>
</dbReference>
<dbReference type="SUPFAM" id="SSF53383">
    <property type="entry name" value="PLP-dependent transferases"/>
    <property type="match status" value="1"/>
</dbReference>
<dbReference type="PANTHER" id="PTHR43094:SF1">
    <property type="entry name" value="AMINOTRANSFERASE CLASS-III"/>
    <property type="match status" value="1"/>
</dbReference>
<evidence type="ECO:0000313" key="6">
    <source>
        <dbReference type="Proteomes" id="UP001549366"/>
    </source>
</evidence>
<dbReference type="PROSITE" id="PS00600">
    <property type="entry name" value="AA_TRANSFER_CLASS_3"/>
    <property type="match status" value="1"/>
</dbReference>
<dbReference type="InterPro" id="IPR015424">
    <property type="entry name" value="PyrdxlP-dep_Trfase"/>
</dbReference>
<dbReference type="PANTHER" id="PTHR43094">
    <property type="entry name" value="AMINOTRANSFERASE"/>
    <property type="match status" value="1"/>
</dbReference>
<evidence type="ECO:0000256" key="2">
    <source>
        <dbReference type="ARBA" id="ARBA00008954"/>
    </source>
</evidence>
<reference evidence="5 6" key="1">
    <citation type="submission" date="2024-06" db="EMBL/GenBank/DDBJ databases">
        <title>Genomic Encyclopedia of Type Strains, Phase V (KMG-V): Genome sequencing to study the core and pangenomes of soil and plant-associated prokaryotes.</title>
        <authorList>
            <person name="Whitman W."/>
        </authorList>
    </citation>
    <scope>NUCLEOTIDE SEQUENCE [LARGE SCALE GENOMIC DNA]</scope>
    <source>
        <strain evidence="5 6">NE40</strain>
    </source>
</reference>
<dbReference type="Proteomes" id="UP001549366">
    <property type="component" value="Unassembled WGS sequence"/>
</dbReference>
<name>A0ABV2SDJ6_9GAMM</name>
<dbReference type="GO" id="GO:0008483">
    <property type="term" value="F:transaminase activity"/>
    <property type="evidence" value="ECO:0007669"/>
    <property type="project" value="UniProtKB-KW"/>
</dbReference>
<protein>
    <submittedName>
        <fullName evidence="5">Putrescine aminotransferase</fullName>
        <ecNumber evidence="5">2.6.1.113</ecNumber>
    </submittedName>
</protein>
<dbReference type="CDD" id="cd00610">
    <property type="entry name" value="OAT_like"/>
    <property type="match status" value="1"/>
</dbReference>
<dbReference type="NCBIfam" id="NF005682">
    <property type="entry name" value="PRK07480.1"/>
    <property type="match status" value="1"/>
</dbReference>
<keyword evidence="5" id="KW-0808">Transferase</keyword>
<dbReference type="EC" id="2.6.1.113" evidence="5"/>
<sequence>MQKLKKPELCRFKQRTETLQANNHKHHLHPFSDNGALAQEGARVIEKAQGVYLYDSNGNKILDGMAGLWCVNIGYGRQELVDAATQQMQQLPYYNTFFKTTHPPAVRLAEKLAEIAPEHLNHAFFTSSGSECNDTVLRMVRHYWAAKEQPDKQVIISRKNAYHGSTVAGASLGGMTPMHKQGQLPIPGIVHIQQPYWYGEGGNLPADEFGIHAARALEEQILSLGEDKVAAFIAEPIQGAGGVIIPPDTYWPEIKRILAKYDILLVMDEVICGFGRTGHWFGSNYYDLQPDFMSLAKGITSGYLPLGAVMVSDKVAEVIRTSGEFNHGFTYSGHPTAAAVALANIEILQNEGIIEKARTITGPYLQQRWSELAAHPLVGETRGAGMVAALEIISDKTSRTRFDDKGTAGTLCRDFCFNNGLVMRAVGDTMIISPPLVISGQEIDELIEKAWKSLDQTAKALL</sequence>
<comment type="similarity">
    <text evidence="2 4">Belongs to the class-III pyridoxal-phosphate-dependent aminotransferase family.</text>
</comment>
<dbReference type="NCBIfam" id="NF004767">
    <property type="entry name" value="PRK06105.1"/>
    <property type="match status" value="1"/>
</dbReference>
<dbReference type="InterPro" id="IPR005814">
    <property type="entry name" value="Aminotrans_3"/>
</dbReference>
<keyword evidence="3 4" id="KW-0663">Pyridoxal phosphate</keyword>
<proteinExistence type="inferred from homology"/>
<evidence type="ECO:0000256" key="3">
    <source>
        <dbReference type="ARBA" id="ARBA00022898"/>
    </source>
</evidence>
<dbReference type="Gene3D" id="3.40.640.10">
    <property type="entry name" value="Type I PLP-dependent aspartate aminotransferase-like (Major domain)"/>
    <property type="match status" value="1"/>
</dbReference>
<evidence type="ECO:0000256" key="4">
    <source>
        <dbReference type="RuleBase" id="RU003560"/>
    </source>
</evidence>
<evidence type="ECO:0000313" key="5">
    <source>
        <dbReference type="EMBL" id="MET4755842.1"/>
    </source>
</evidence>
<keyword evidence="6" id="KW-1185">Reference proteome</keyword>
<dbReference type="RefSeq" id="WP_354016284.1">
    <property type="nucleotide sequence ID" value="NZ_JBEWTB010000002.1"/>
</dbReference>
<dbReference type="InterPro" id="IPR015421">
    <property type="entry name" value="PyrdxlP-dep_Trfase_major"/>
</dbReference>
<accession>A0ABV2SDJ6</accession>
<dbReference type="Pfam" id="PF00202">
    <property type="entry name" value="Aminotran_3"/>
    <property type="match status" value="1"/>
</dbReference>
<dbReference type="PIRSF" id="PIRSF000521">
    <property type="entry name" value="Transaminase_4ab_Lys_Orn"/>
    <property type="match status" value="1"/>
</dbReference>
<dbReference type="InterPro" id="IPR015422">
    <property type="entry name" value="PyrdxlP-dep_Trfase_small"/>
</dbReference>
<evidence type="ECO:0000256" key="1">
    <source>
        <dbReference type="ARBA" id="ARBA00001933"/>
    </source>
</evidence>
<comment type="cofactor">
    <cofactor evidence="1">
        <name>pyridoxal 5'-phosphate</name>
        <dbReference type="ChEBI" id="CHEBI:597326"/>
    </cofactor>
</comment>
<keyword evidence="5" id="KW-0032">Aminotransferase</keyword>